<evidence type="ECO:0000313" key="10">
    <source>
        <dbReference type="Proteomes" id="UP000238479"/>
    </source>
</evidence>
<organism evidence="9 10">
    <name type="scientific">Rosa chinensis</name>
    <name type="common">China rose</name>
    <dbReference type="NCBI Taxonomy" id="74649"/>
    <lineage>
        <taxon>Eukaryota</taxon>
        <taxon>Viridiplantae</taxon>
        <taxon>Streptophyta</taxon>
        <taxon>Embryophyta</taxon>
        <taxon>Tracheophyta</taxon>
        <taxon>Spermatophyta</taxon>
        <taxon>Magnoliopsida</taxon>
        <taxon>eudicotyledons</taxon>
        <taxon>Gunneridae</taxon>
        <taxon>Pentapetalae</taxon>
        <taxon>rosids</taxon>
        <taxon>fabids</taxon>
        <taxon>Rosales</taxon>
        <taxon>Rosaceae</taxon>
        <taxon>Rosoideae</taxon>
        <taxon>Rosoideae incertae sedis</taxon>
        <taxon>Rosa</taxon>
    </lineage>
</organism>
<dbReference type="STRING" id="74649.A0A2P6R9R3"/>
<dbReference type="InterPro" id="IPR000368">
    <property type="entry name" value="Sucrose_synth_GT-B1"/>
</dbReference>
<evidence type="ECO:0000259" key="8">
    <source>
        <dbReference type="Pfam" id="PF24862"/>
    </source>
</evidence>
<gene>
    <name evidence="9" type="ORF">RchiOBHm_Chr3g0465391</name>
</gene>
<dbReference type="InterPro" id="IPR056736">
    <property type="entry name" value="SUS_EPBD"/>
</dbReference>
<feature type="domain" description="Sucrose synthase EPBD" evidence="8">
    <location>
        <begin position="4"/>
        <end position="48"/>
    </location>
</feature>
<dbReference type="Gramene" id="PRQ43155">
    <property type="protein sequence ID" value="PRQ43155"/>
    <property type="gene ID" value="RchiOBHm_Chr3g0465391"/>
</dbReference>
<name>A0A2P6R9R3_ROSCH</name>
<reference evidence="9 10" key="1">
    <citation type="journal article" date="2018" name="Nat. Genet.">
        <title>The Rosa genome provides new insights in the design of modern roses.</title>
        <authorList>
            <person name="Bendahmane M."/>
        </authorList>
    </citation>
    <scope>NUCLEOTIDE SEQUENCE [LARGE SCALE GENOMIC DNA]</scope>
    <source>
        <strain evidence="10">cv. Old Blush</strain>
    </source>
</reference>
<evidence type="ECO:0000256" key="5">
    <source>
        <dbReference type="ARBA" id="ARBA00022679"/>
    </source>
</evidence>
<evidence type="ECO:0000256" key="3">
    <source>
        <dbReference type="ARBA" id="ARBA00012540"/>
    </source>
</evidence>
<evidence type="ECO:0000259" key="7">
    <source>
        <dbReference type="Pfam" id="PF00862"/>
    </source>
</evidence>
<dbReference type="PANTHER" id="PTHR45839">
    <property type="match status" value="1"/>
</dbReference>
<dbReference type="OrthoDB" id="1721603at2759"/>
<dbReference type="EC" id="2.4.1.13" evidence="3"/>
<comment type="function">
    <text evidence="1">Sucrose-cleaving enzyme that provides UDP-glucose and fructose for various metabolic pathways.</text>
</comment>
<comment type="caution">
    <text evidence="9">The sequence shown here is derived from an EMBL/GenBank/DDBJ whole genome shotgun (WGS) entry which is preliminary data.</text>
</comment>
<proteinExistence type="inferred from homology"/>
<evidence type="ECO:0000256" key="4">
    <source>
        <dbReference type="ARBA" id="ARBA00022676"/>
    </source>
</evidence>
<comment type="catalytic activity">
    <reaction evidence="6">
        <text>an NDP-alpha-D-glucose + D-fructose = a ribonucleoside 5'-diphosphate + sucrose + H(+)</text>
        <dbReference type="Rhea" id="RHEA:16241"/>
        <dbReference type="ChEBI" id="CHEBI:15378"/>
        <dbReference type="ChEBI" id="CHEBI:17992"/>
        <dbReference type="ChEBI" id="CHEBI:37721"/>
        <dbReference type="ChEBI" id="CHEBI:57930"/>
        <dbReference type="ChEBI" id="CHEBI:76533"/>
        <dbReference type="EC" id="2.4.1.13"/>
    </reaction>
</comment>
<dbReference type="InterPro" id="IPR012820">
    <property type="entry name" value="Sucrose_synthase_pln/cyn"/>
</dbReference>
<sequence>MIWLQSISKLQAALVTAEDNLSTLPSEPPYCEFEYVLQGLGFERGWGDTTAKVLELIHLLRDIVKASDPTTLKTFLGKVPMVFNDVILSPHGYFGQENVLGLPDTDGQVVYILDQVCALENERRQKVTETTCNQRLERVTGTEHSHILRVPFRSENGILRKWISRFDVWSYLETFAEDVAGETTAKLQGHPDFIIGNYSYGNLVASLLAYKMGVTQCTIAHALEKTKYPDSDIY</sequence>
<dbReference type="Pfam" id="PF24862">
    <property type="entry name" value="SUS_EPBD"/>
    <property type="match status" value="1"/>
</dbReference>
<dbReference type="Gene3D" id="1.20.120.1230">
    <property type="match status" value="1"/>
</dbReference>
<dbReference type="PANTHER" id="PTHR45839:SF13">
    <property type="entry name" value="SUCROSE SYNTHASE 3"/>
    <property type="match status" value="1"/>
</dbReference>
<protein>
    <recommendedName>
        <fullName evidence="3">sucrose synthase</fullName>
        <ecNumber evidence="3">2.4.1.13</ecNumber>
    </recommendedName>
</protein>
<dbReference type="OMA" id="CEFEYVL"/>
<dbReference type="EMBL" id="PDCK01000041">
    <property type="protein sequence ID" value="PRQ43155.1"/>
    <property type="molecule type" value="Genomic_DNA"/>
</dbReference>
<evidence type="ECO:0000256" key="1">
    <source>
        <dbReference type="ARBA" id="ARBA00002595"/>
    </source>
</evidence>
<accession>A0A2P6R9R3</accession>
<evidence type="ECO:0000313" key="9">
    <source>
        <dbReference type="EMBL" id="PRQ43155.1"/>
    </source>
</evidence>
<dbReference type="AlphaFoldDB" id="A0A2P6R9R3"/>
<dbReference type="GO" id="GO:0005985">
    <property type="term" value="P:sucrose metabolic process"/>
    <property type="evidence" value="ECO:0007669"/>
    <property type="project" value="InterPro"/>
</dbReference>
<keyword evidence="4 9" id="KW-0328">Glycosyltransferase</keyword>
<dbReference type="Gene3D" id="3.40.50.2000">
    <property type="entry name" value="Glycogen Phosphorylase B"/>
    <property type="match status" value="1"/>
</dbReference>
<evidence type="ECO:0000256" key="2">
    <source>
        <dbReference type="ARBA" id="ARBA00005894"/>
    </source>
</evidence>
<evidence type="ECO:0000256" key="6">
    <source>
        <dbReference type="ARBA" id="ARBA00049030"/>
    </source>
</evidence>
<dbReference type="SUPFAM" id="SSF53756">
    <property type="entry name" value="UDP-Glycosyltransferase/glycogen phosphorylase"/>
    <property type="match status" value="1"/>
</dbReference>
<feature type="domain" description="Sucrose synthase first GT-B" evidence="7">
    <location>
        <begin position="127"/>
        <end position="234"/>
    </location>
</feature>
<keyword evidence="5 9" id="KW-0808">Transferase</keyword>
<dbReference type="Pfam" id="PF00862">
    <property type="entry name" value="GT-B_Sucrose_synth"/>
    <property type="match status" value="1"/>
</dbReference>
<dbReference type="GO" id="GO:0016157">
    <property type="term" value="F:sucrose synthase activity"/>
    <property type="evidence" value="ECO:0007669"/>
    <property type="project" value="UniProtKB-EC"/>
</dbReference>
<comment type="similarity">
    <text evidence="2">Belongs to the glycosyltransferase 1 family. Plant sucrose synthase subfamily.</text>
</comment>
<dbReference type="Proteomes" id="UP000238479">
    <property type="component" value="Chromosome 3"/>
</dbReference>
<keyword evidence="10" id="KW-1185">Reference proteome</keyword>